<keyword evidence="1" id="KW-1133">Transmembrane helix</keyword>
<feature type="transmembrane region" description="Helical" evidence="1">
    <location>
        <begin position="132"/>
        <end position="151"/>
    </location>
</feature>
<feature type="transmembrane region" description="Helical" evidence="1">
    <location>
        <begin position="12"/>
        <end position="35"/>
    </location>
</feature>
<evidence type="ECO:0000256" key="1">
    <source>
        <dbReference type="SAM" id="Phobius"/>
    </source>
</evidence>
<organism evidence="2 3">
    <name type="scientific">Thiocapsa imhoffii</name>
    <dbReference type="NCBI Taxonomy" id="382777"/>
    <lineage>
        <taxon>Bacteria</taxon>
        <taxon>Pseudomonadati</taxon>
        <taxon>Pseudomonadota</taxon>
        <taxon>Gammaproteobacteria</taxon>
        <taxon>Chromatiales</taxon>
        <taxon>Chromatiaceae</taxon>
        <taxon>Thiocapsa</taxon>
    </lineage>
</organism>
<keyword evidence="1" id="KW-0472">Membrane</keyword>
<evidence type="ECO:0008006" key="4">
    <source>
        <dbReference type="Google" id="ProtNLM"/>
    </source>
</evidence>
<keyword evidence="1" id="KW-0812">Transmembrane</keyword>
<feature type="transmembrane region" description="Helical" evidence="1">
    <location>
        <begin position="55"/>
        <end position="84"/>
    </location>
</feature>
<dbReference type="InterPro" id="IPR005134">
    <property type="entry name" value="UPF0114"/>
</dbReference>
<reference evidence="2 3" key="1">
    <citation type="journal article" date="2020" name="Microorganisms">
        <title>Osmotic Adaptation and Compatible Solute Biosynthesis of Phototrophic Bacteria as Revealed from Genome Analyses.</title>
        <authorList>
            <person name="Imhoff J.F."/>
            <person name="Rahn T."/>
            <person name="Kunzel S."/>
            <person name="Keller A."/>
            <person name="Neulinger S.C."/>
        </authorList>
    </citation>
    <scope>NUCLEOTIDE SEQUENCE [LARGE SCALE GENOMIC DNA]</scope>
    <source>
        <strain evidence="2 3">DSM 21303</strain>
    </source>
</reference>
<comment type="caution">
    <text evidence="2">The sequence shown here is derived from an EMBL/GenBank/DDBJ whole genome shotgun (WGS) entry which is preliminary data.</text>
</comment>
<dbReference type="Pfam" id="PF03350">
    <property type="entry name" value="UPF0114"/>
    <property type="match status" value="1"/>
</dbReference>
<dbReference type="Proteomes" id="UP001138802">
    <property type="component" value="Unassembled WGS sequence"/>
</dbReference>
<proteinExistence type="predicted"/>
<evidence type="ECO:0000313" key="2">
    <source>
        <dbReference type="EMBL" id="MBK1646754.1"/>
    </source>
</evidence>
<name>A0A9X0WL71_9GAMM</name>
<dbReference type="PANTHER" id="PTHR31721">
    <property type="entry name" value="OS06G0710300 PROTEIN"/>
    <property type="match status" value="1"/>
</dbReference>
<accession>A0A9X0WL71</accession>
<dbReference type="RefSeq" id="WP_200389579.1">
    <property type="nucleotide sequence ID" value="NZ_NRSD01000034.1"/>
</dbReference>
<feature type="transmembrane region" description="Helical" evidence="1">
    <location>
        <begin position="105"/>
        <end position="126"/>
    </location>
</feature>
<dbReference type="EMBL" id="NRSD01000034">
    <property type="protein sequence ID" value="MBK1646754.1"/>
    <property type="molecule type" value="Genomic_DNA"/>
</dbReference>
<dbReference type="PIRSF" id="PIRSF026509">
    <property type="entry name" value="UCP026509"/>
    <property type="match status" value="1"/>
</dbReference>
<keyword evidence="3" id="KW-1185">Reference proteome</keyword>
<dbReference type="PANTHER" id="PTHR31721:SF4">
    <property type="entry name" value="OS06G0710300 PROTEIN"/>
    <property type="match status" value="1"/>
</dbReference>
<dbReference type="AlphaFoldDB" id="A0A9X0WL71"/>
<evidence type="ECO:0000313" key="3">
    <source>
        <dbReference type="Proteomes" id="UP001138802"/>
    </source>
</evidence>
<gene>
    <name evidence="2" type="ORF">CKO25_19350</name>
</gene>
<protein>
    <recommendedName>
        <fullName evidence="4">YqhA family protein</fullName>
    </recommendedName>
</protein>
<sequence length="158" mass="17217">MFLRILGFSRYLVLIAIVATFVGAVALMLFESVLVVKVVAGLILNPDVSPSNAKLLAVGLIEAVDIFLIAIAMYMMSLSLYKLFVDERLPLPRWLKVNDLEDLKANLVSIVITVLAVLFLRVAVAWEGGTDILALGAALALVIASLTFFLANKPMRQE</sequence>